<organism evidence="10 11">
    <name type="scientific">Porites evermanni</name>
    <dbReference type="NCBI Taxonomy" id="104178"/>
    <lineage>
        <taxon>Eukaryota</taxon>
        <taxon>Metazoa</taxon>
        <taxon>Cnidaria</taxon>
        <taxon>Anthozoa</taxon>
        <taxon>Hexacorallia</taxon>
        <taxon>Scleractinia</taxon>
        <taxon>Fungiina</taxon>
        <taxon>Poritidae</taxon>
        <taxon>Porites</taxon>
    </lineage>
</organism>
<proteinExistence type="inferred from homology"/>
<gene>
    <name evidence="10" type="ORF">PEVE_00045308</name>
</gene>
<keyword evidence="11" id="KW-1185">Reference proteome</keyword>
<name>A0ABN8PTR5_9CNID</name>
<evidence type="ECO:0000256" key="6">
    <source>
        <dbReference type="ARBA" id="ARBA00023128"/>
    </source>
</evidence>
<evidence type="ECO:0000256" key="9">
    <source>
        <dbReference type="SAM" id="Phobius"/>
    </source>
</evidence>
<feature type="region of interest" description="Disordered" evidence="8">
    <location>
        <begin position="187"/>
        <end position="219"/>
    </location>
</feature>
<keyword evidence="5 9" id="KW-1133">Transmembrane helix</keyword>
<keyword evidence="3 9" id="KW-0812">Transmembrane</keyword>
<evidence type="ECO:0000256" key="2">
    <source>
        <dbReference type="ARBA" id="ARBA00010877"/>
    </source>
</evidence>
<comment type="subcellular location">
    <subcellularLocation>
        <location evidence="1">Mitochondrion inner membrane</location>
    </subcellularLocation>
</comment>
<protein>
    <recommendedName>
        <fullName evidence="12">Mitofilin</fullName>
    </recommendedName>
</protein>
<evidence type="ECO:0000313" key="11">
    <source>
        <dbReference type="Proteomes" id="UP001159427"/>
    </source>
</evidence>
<evidence type="ECO:0000256" key="5">
    <source>
        <dbReference type="ARBA" id="ARBA00022989"/>
    </source>
</evidence>
<evidence type="ECO:0008006" key="12">
    <source>
        <dbReference type="Google" id="ProtNLM"/>
    </source>
</evidence>
<reference evidence="10 11" key="1">
    <citation type="submission" date="2022-05" db="EMBL/GenBank/DDBJ databases">
        <authorList>
            <consortium name="Genoscope - CEA"/>
            <person name="William W."/>
        </authorList>
    </citation>
    <scope>NUCLEOTIDE SEQUENCE [LARGE SCALE GENOMIC DNA]</scope>
</reference>
<dbReference type="InterPro" id="IPR019133">
    <property type="entry name" value="MIC60"/>
</dbReference>
<accession>A0ABN8PTR5</accession>
<evidence type="ECO:0000256" key="4">
    <source>
        <dbReference type="ARBA" id="ARBA00022792"/>
    </source>
</evidence>
<evidence type="ECO:0000256" key="1">
    <source>
        <dbReference type="ARBA" id="ARBA00004273"/>
    </source>
</evidence>
<evidence type="ECO:0000256" key="3">
    <source>
        <dbReference type="ARBA" id="ARBA00022692"/>
    </source>
</evidence>
<sequence>MFRVKSTRTSVFQSVAKISRPTHSKGQICPSKKSLQLKLQRCKSTAKNPPKSTKSSSTWKIIGGVTAVCGGSLAGAALGYHYSTEFRHLVQENLPVIEPLLSSLNSYLDNQNQRAGTKQTNVQEDARKLPFSSEPLNLGAQKDDAFPLKKPANSVAGKKEPIASVSSIDQTAISAVDLAIASTVEKEARQVNHKTETKPDSSHDTVTVQQPPKSERDKVESATAAVSVLDHIGVSSIDLDVAASVEKEADAAKADKISKQSGESGEKEKQVELQEIREVDTSLTEKEVEAMVDKTAMELMVHQALAKLQAIGQDAVEAHQKAAGAVKAHVEQLKAALAQSQQEGSLKDLSDMVLNSQKVATDCVAAAKAAQVRVNEEVEKLHSY</sequence>
<keyword evidence="7 9" id="KW-0472">Membrane</keyword>
<evidence type="ECO:0000313" key="10">
    <source>
        <dbReference type="EMBL" id="CAH3150580.1"/>
    </source>
</evidence>
<dbReference type="PANTHER" id="PTHR15415">
    <property type="entry name" value="MITOFILIN"/>
    <property type="match status" value="1"/>
</dbReference>
<feature type="transmembrane region" description="Helical" evidence="9">
    <location>
        <begin position="61"/>
        <end position="82"/>
    </location>
</feature>
<dbReference type="PANTHER" id="PTHR15415:SF7">
    <property type="entry name" value="MICOS COMPLEX SUBUNIT MIC60"/>
    <property type="match status" value="1"/>
</dbReference>
<keyword evidence="6" id="KW-0496">Mitochondrion</keyword>
<comment type="similarity">
    <text evidence="2">Belongs to the MICOS complex subunit Mic60 family.</text>
</comment>
<dbReference type="Proteomes" id="UP001159427">
    <property type="component" value="Unassembled WGS sequence"/>
</dbReference>
<comment type="caution">
    <text evidence="10">The sequence shown here is derived from an EMBL/GenBank/DDBJ whole genome shotgun (WGS) entry which is preliminary data.</text>
</comment>
<dbReference type="EMBL" id="CALNXI010000995">
    <property type="protein sequence ID" value="CAH3150580.1"/>
    <property type="molecule type" value="Genomic_DNA"/>
</dbReference>
<keyword evidence="4" id="KW-0999">Mitochondrion inner membrane</keyword>
<evidence type="ECO:0000256" key="7">
    <source>
        <dbReference type="ARBA" id="ARBA00023136"/>
    </source>
</evidence>
<feature type="compositionally biased region" description="Basic and acidic residues" evidence="8">
    <location>
        <begin position="187"/>
        <end position="203"/>
    </location>
</feature>
<evidence type="ECO:0000256" key="8">
    <source>
        <dbReference type="SAM" id="MobiDB-lite"/>
    </source>
</evidence>